<name>A0A7L1D8J7_9PASS</name>
<dbReference type="EMBL" id="VXBA01003685">
    <property type="protein sequence ID" value="NXM73332.1"/>
    <property type="molecule type" value="Genomic_DNA"/>
</dbReference>
<feature type="non-terminal residue" evidence="1">
    <location>
        <position position="1"/>
    </location>
</feature>
<dbReference type="GO" id="GO:0000387">
    <property type="term" value="P:spliceosomal snRNP assembly"/>
    <property type="evidence" value="ECO:0007669"/>
    <property type="project" value="TreeGrafter"/>
</dbReference>
<evidence type="ECO:0000313" key="2">
    <source>
        <dbReference type="Proteomes" id="UP000553648"/>
    </source>
</evidence>
<dbReference type="AlphaFoldDB" id="A0A7L1D8J7"/>
<dbReference type="Gene3D" id="2.30.30.100">
    <property type="match status" value="1"/>
</dbReference>
<dbReference type="PANTHER" id="PTHR14679:SF1">
    <property type="entry name" value="GEM-ASSOCIATED PROTEIN 7"/>
    <property type="match status" value="1"/>
</dbReference>
<dbReference type="PANTHER" id="PTHR14679">
    <property type="entry name" value="GEM-ASSOCIATED PROTEIN 7"/>
    <property type="match status" value="1"/>
</dbReference>
<keyword evidence="2" id="KW-1185">Reference proteome</keyword>
<evidence type="ECO:0000313" key="1">
    <source>
        <dbReference type="EMBL" id="NXM73332.1"/>
    </source>
</evidence>
<comment type="caution">
    <text evidence="1">The sequence shown here is derived from an EMBL/GenBank/DDBJ whole genome shotgun (WGS) entry which is preliminary data.</text>
</comment>
<dbReference type="GO" id="GO:0034719">
    <property type="term" value="C:SMN-Sm protein complex"/>
    <property type="evidence" value="ECO:0007669"/>
    <property type="project" value="InterPro"/>
</dbReference>
<dbReference type="Pfam" id="PF11095">
    <property type="entry name" value="Gemin7"/>
    <property type="match status" value="1"/>
</dbReference>
<dbReference type="OrthoDB" id="70763at2759"/>
<reference evidence="1 2" key="1">
    <citation type="submission" date="2019-09" db="EMBL/GenBank/DDBJ databases">
        <title>Bird 10,000 Genomes (B10K) Project - Family phase.</title>
        <authorList>
            <person name="Zhang G."/>
        </authorList>
    </citation>
    <scope>NUCLEOTIDE SEQUENCE [LARGE SCALE GENOMIC DNA]</scope>
    <source>
        <strain evidence="1">B10K-DU-002-03</strain>
        <tissue evidence="1">Muscle</tissue>
    </source>
</reference>
<dbReference type="InterPro" id="IPR020338">
    <property type="entry name" value="SMN_gemin7"/>
</dbReference>
<accession>A0A7L1D8J7</accession>
<feature type="non-terminal residue" evidence="1">
    <location>
        <position position="117"/>
    </location>
</feature>
<protein>
    <submittedName>
        <fullName evidence="1">GEMI7 protein</fullName>
    </submittedName>
</protein>
<gene>
    <name evidence="1" type="primary">Gemin7</name>
    <name evidence="1" type="ORF">SERLUN_R15007</name>
</gene>
<proteinExistence type="predicted"/>
<dbReference type="Proteomes" id="UP000553648">
    <property type="component" value="Unassembled WGS sequence"/>
</dbReference>
<sequence length="117" mass="12807">SPIPIPMGILRLPLPPDGSSRGFSRDSPRARAHSLLEFQPRHSQKSRASLRERSLRILAAARGVPARFSLRSGIRVDAIFGAADREFLEFQVDSLRTPLGVEAAALLRAGDILGFCF</sequence>
<organism evidence="1 2">
    <name type="scientific">Serilophus lunatus</name>
    <name type="common">silver-breasted broadbill</name>
    <dbReference type="NCBI Taxonomy" id="239386"/>
    <lineage>
        <taxon>Eukaryota</taxon>
        <taxon>Metazoa</taxon>
        <taxon>Chordata</taxon>
        <taxon>Craniata</taxon>
        <taxon>Vertebrata</taxon>
        <taxon>Euteleostomi</taxon>
        <taxon>Archelosauria</taxon>
        <taxon>Archosauria</taxon>
        <taxon>Dinosauria</taxon>
        <taxon>Saurischia</taxon>
        <taxon>Theropoda</taxon>
        <taxon>Coelurosauria</taxon>
        <taxon>Aves</taxon>
        <taxon>Neognathae</taxon>
        <taxon>Neoaves</taxon>
        <taxon>Telluraves</taxon>
        <taxon>Australaves</taxon>
        <taxon>Passeriformes</taxon>
        <taxon>Eurylaimidae</taxon>
        <taxon>Serilophus</taxon>
    </lineage>
</organism>